<dbReference type="EMBL" id="CP067425">
    <property type="protein sequence ID" value="QQP94061.1"/>
    <property type="molecule type" value="Genomic_DNA"/>
</dbReference>
<reference evidence="2" key="1">
    <citation type="submission" date="2021-02" db="EMBL/GenBank/DDBJ databases">
        <title>Skermanella TT6 skin isolate.</title>
        <authorList>
            <person name="Lee K."/>
            <person name="Ganzorig M."/>
        </authorList>
    </citation>
    <scope>NUCLEOTIDE SEQUENCE</scope>
    <source>
        <strain evidence="2">TT6</strain>
    </source>
</reference>
<feature type="region of interest" description="Disordered" evidence="1">
    <location>
        <begin position="330"/>
        <end position="355"/>
    </location>
</feature>
<dbReference type="RefSeq" id="WP_201083969.1">
    <property type="nucleotide sequence ID" value="NZ_CP067425.2"/>
</dbReference>
<geneLocation type="plasmid" evidence="2 3">
    <name>pTT6-5</name>
</geneLocation>
<evidence type="ECO:0000313" key="2">
    <source>
        <dbReference type="EMBL" id="QQP94061.1"/>
    </source>
</evidence>
<dbReference type="Pfam" id="PF13148">
    <property type="entry name" value="DUF3987"/>
    <property type="match status" value="1"/>
</dbReference>
<organism evidence="2 3">
    <name type="scientific">Skermanella cutis</name>
    <dbReference type="NCBI Taxonomy" id="2775420"/>
    <lineage>
        <taxon>Bacteria</taxon>
        <taxon>Pseudomonadati</taxon>
        <taxon>Pseudomonadota</taxon>
        <taxon>Alphaproteobacteria</taxon>
        <taxon>Rhodospirillales</taxon>
        <taxon>Azospirillaceae</taxon>
        <taxon>Skermanella</taxon>
    </lineage>
</organism>
<protein>
    <submittedName>
        <fullName evidence="2">DUF3987 domain-containing protein</fullName>
    </submittedName>
</protein>
<dbReference type="Gene3D" id="3.30.70.1790">
    <property type="entry name" value="RepB DNA-primase, N-terminal domain"/>
    <property type="match status" value="1"/>
</dbReference>
<keyword evidence="3" id="KW-1185">Reference proteome</keyword>
<name>A0ABX7BI21_9PROT</name>
<evidence type="ECO:0000313" key="3">
    <source>
        <dbReference type="Proteomes" id="UP000595197"/>
    </source>
</evidence>
<keyword evidence="2" id="KW-0614">Plasmid</keyword>
<evidence type="ECO:0000256" key="1">
    <source>
        <dbReference type="SAM" id="MobiDB-lite"/>
    </source>
</evidence>
<sequence length="865" mass="97014">MHTENIVSPGYVKADQQPVDRIDEFFRTMNAIALPMKGQGKMVLTGFGENPTTGARLSPRIAHFEIGEHRAMAAMSRNWTKERHRNVYWLLAIVRPDLSPRLKASEADIVWSLGIVADFDDEHALDYASRLPIEPSMVLETSRGRYQAIYLFDKPVDPVRAKAIAVRVQAHSNCDYCTKDVCHVWRIPDTNNWPTKKKIAEGRDPSPQRVRVVSEFCGLVHSPEEMEAAFPDLIKNELVKAVRPVVRTKDRHELPEYLLRKMEEDVQVGKRSERAKLVITSMLELGWSTESIVSKLLQYPNGFVSRYGNEKHLRDDVERISSKGFKLKTEDEVSQSFKPPPKVAKQPEKTEPPCEPQPLPVDIFGDTNIAGIPAMPAGCVPPVLEAFAKDSSELLGVDPAMIATGCLVAAAAVIDDAYRLQPKVHDTNWTESARLWGAFIAPPSAKKTPALSAVMKPLHNLDHDYAEMDAPIHEQYAIDEKIYLKKMEAYTSAVARGEECPQPVKPDKPPRRRKVVNDVNIASLGEVLADNPRGIIVENDELVSWVGSMDASKDTSGAGKDRSEWLMTYNGGRHTVDRIKRGNIRIPNWSACIIGTIQPGKMREIFGKMGDDGLLQRFMLVHAQPSSRGIDRAPNRPVTDRYHSVIRMLETMSPWEGKPPFLLSEAAQAERTTVLDVIDMIHILPDSPEPLKYHLGKWDGLFARLCLTFHMVEAVSDGIEPPNTVSGETARRVARFMLDLLLPNLMRFYRDLCNASPNLELARWIAGYIIAHGKTKITQRDIYRSYSSNLRDKPNLITDAMRLLDLASWVTPVENRNGKDVSEWIVNEAVHSVFAKRAAAEKARRDEIKAKIAAASRVLGLREGA</sequence>
<proteinExistence type="predicted"/>
<accession>A0ABX7BI21</accession>
<dbReference type="Proteomes" id="UP000595197">
    <property type="component" value="Plasmid pTT6-5"/>
</dbReference>
<dbReference type="InterPro" id="IPR025048">
    <property type="entry name" value="DUF3987"/>
</dbReference>
<gene>
    <name evidence="2" type="ORF">IGS68_35205</name>
</gene>